<feature type="compositionally biased region" description="Polar residues" evidence="3">
    <location>
        <begin position="444"/>
        <end position="453"/>
    </location>
</feature>
<evidence type="ECO:0000313" key="5">
    <source>
        <dbReference type="EMBL" id="KAG6370898.1"/>
    </source>
</evidence>
<organism evidence="5 6">
    <name type="scientific">Boletus reticuloceps</name>
    <dbReference type="NCBI Taxonomy" id="495285"/>
    <lineage>
        <taxon>Eukaryota</taxon>
        <taxon>Fungi</taxon>
        <taxon>Dikarya</taxon>
        <taxon>Basidiomycota</taxon>
        <taxon>Agaricomycotina</taxon>
        <taxon>Agaricomycetes</taxon>
        <taxon>Agaricomycetidae</taxon>
        <taxon>Boletales</taxon>
        <taxon>Boletineae</taxon>
        <taxon>Boletaceae</taxon>
        <taxon>Boletoideae</taxon>
        <taxon>Boletus</taxon>
    </lineage>
</organism>
<evidence type="ECO:0000256" key="1">
    <source>
        <dbReference type="ARBA" id="ARBA00022741"/>
    </source>
</evidence>
<keyword evidence="1" id="KW-0547">Nucleotide-binding</keyword>
<feature type="region of interest" description="Disordered" evidence="3">
    <location>
        <begin position="794"/>
        <end position="837"/>
    </location>
</feature>
<dbReference type="EMBL" id="JAGFBS010000043">
    <property type="protein sequence ID" value="KAG6370898.1"/>
    <property type="molecule type" value="Genomic_DNA"/>
</dbReference>
<dbReference type="OrthoDB" id="2940229at2759"/>
<keyword evidence="6" id="KW-1185">Reference proteome</keyword>
<gene>
    <name evidence="5" type="ORF">JVT61DRAFT_10921</name>
</gene>
<evidence type="ECO:0000259" key="4">
    <source>
        <dbReference type="PROSITE" id="PS50011"/>
    </source>
</evidence>
<dbReference type="Proteomes" id="UP000683000">
    <property type="component" value="Unassembled WGS sequence"/>
</dbReference>
<feature type="domain" description="Protein kinase" evidence="4">
    <location>
        <begin position="1"/>
        <end position="355"/>
    </location>
</feature>
<protein>
    <recommendedName>
        <fullName evidence="4">Protein kinase domain-containing protein</fullName>
    </recommendedName>
</protein>
<name>A0A8I3A3Y6_9AGAM</name>
<dbReference type="CDD" id="cd00180">
    <property type="entry name" value="PKc"/>
    <property type="match status" value="1"/>
</dbReference>
<dbReference type="GO" id="GO:0005737">
    <property type="term" value="C:cytoplasm"/>
    <property type="evidence" value="ECO:0007669"/>
    <property type="project" value="TreeGrafter"/>
</dbReference>
<dbReference type="GO" id="GO:0035556">
    <property type="term" value="P:intracellular signal transduction"/>
    <property type="evidence" value="ECO:0007669"/>
    <property type="project" value="TreeGrafter"/>
</dbReference>
<dbReference type="PANTHER" id="PTHR24346:SF42">
    <property type="entry name" value="SERINE_THREONINE-PROTEIN KINASE SIK3"/>
    <property type="match status" value="1"/>
</dbReference>
<dbReference type="InterPro" id="IPR011009">
    <property type="entry name" value="Kinase-like_dom_sf"/>
</dbReference>
<dbReference type="PANTHER" id="PTHR24346">
    <property type="entry name" value="MAP/MICROTUBULE AFFINITY-REGULATING KINASE"/>
    <property type="match status" value="1"/>
</dbReference>
<keyword evidence="2" id="KW-0067">ATP-binding</keyword>
<reference evidence="5" key="1">
    <citation type="submission" date="2021-03" db="EMBL/GenBank/DDBJ databases">
        <title>Evolutionary innovations through gain and loss of genes in the ectomycorrhizal Boletales.</title>
        <authorList>
            <person name="Wu G."/>
            <person name="Miyauchi S."/>
            <person name="Morin E."/>
            <person name="Yang Z.-L."/>
            <person name="Xu J."/>
            <person name="Martin F.M."/>
        </authorList>
    </citation>
    <scope>NUCLEOTIDE SEQUENCE</scope>
    <source>
        <strain evidence="5">BR01</strain>
    </source>
</reference>
<dbReference type="GO" id="GO:0005524">
    <property type="term" value="F:ATP binding"/>
    <property type="evidence" value="ECO:0007669"/>
    <property type="project" value="UniProtKB-KW"/>
</dbReference>
<feature type="compositionally biased region" description="Basic and acidic residues" evidence="3">
    <location>
        <begin position="718"/>
        <end position="727"/>
    </location>
</feature>
<sequence>MDSAPSDYAPGKLEDQEIFWRDRYHFLKHKGYILRPRYHPNWQPSWRFQINPLLELFEDNIVQWKDDLLDATEDRKDGKDVFIKRIDSRTHPHEVEIASILGSAESRRDGRNHCVPILTVFSDDRDPWYQYIVMPVLRPFNEPDFTTFGEVIDFISQTLEGLVYMHERNVAHRDCAAENILMDGTNLYKDGWHPMSTWLARDGKDNLCLSRKRFEVEIKYYFIDFGLSTQFYPGQQESLVTGELGRTQAPEQSSGLPYDPFKLDVYYLGHVYQTKIVEEFKGTEVLGDMARLMTKPNPKDRPSAQETLMIWNSLRLLPSIPPRWTRLRPTREEGSIERIMNNALDVVDIDRHRLYFPIIASAVRTRRVYTRSYDSHVISKVMLRVVDTVLSQVFCIQDPPSMAPKRPLDDLASAPSYTPSRGPKRRQLTGSLPPSSPIPSSSSAFTTPRTPTCNWKVPADSPTNPFGRIRRLTQGTTLPRPTSFSKHLPIRFQFIHPRVDGRELDRDGIYRIVQVPLNYTLAHLRRLIEYVFDPATDDEIVESYSLRRAARRTTSASSSSKGKQVASQDSVGHLFEIQRKIKMGSVGQIKEAQTWAKASTARDPYHYPGNDSDDSLWLDDGAGEEWKWEAEEDFTLSKVWPKGGDLTRGIVYHHNAAIQIHITVNTKKIQGRKGVGNVPFLFLSNASLSLSDPGGTFRMGSVETLRWNRVGTFERHLKDREEKERAARGNVTVDDEDDEGELDPDLSSSTLPLYEMSSPFVISSNPVTPFPTEPSTRRRIDYERKRLLKLTKDGMKDAGLSDEEEDQLAVGDDGKPRHHIFEDKPFDWDPFGDEGEI</sequence>
<accession>A0A8I3A3Y6</accession>
<dbReference type="GO" id="GO:0004674">
    <property type="term" value="F:protein serine/threonine kinase activity"/>
    <property type="evidence" value="ECO:0007669"/>
    <property type="project" value="TreeGrafter"/>
</dbReference>
<dbReference type="PROSITE" id="PS50011">
    <property type="entry name" value="PROTEIN_KINASE_DOM"/>
    <property type="match status" value="1"/>
</dbReference>
<dbReference type="SMART" id="SM00220">
    <property type="entry name" value="S_TKc"/>
    <property type="match status" value="1"/>
</dbReference>
<dbReference type="Gene3D" id="1.10.510.10">
    <property type="entry name" value="Transferase(Phosphotransferase) domain 1"/>
    <property type="match status" value="1"/>
</dbReference>
<comment type="caution">
    <text evidence="5">The sequence shown here is derived from an EMBL/GenBank/DDBJ whole genome shotgun (WGS) entry which is preliminary data.</text>
</comment>
<evidence type="ECO:0000256" key="2">
    <source>
        <dbReference type="ARBA" id="ARBA00022840"/>
    </source>
</evidence>
<evidence type="ECO:0000256" key="3">
    <source>
        <dbReference type="SAM" id="MobiDB-lite"/>
    </source>
</evidence>
<feature type="compositionally biased region" description="Acidic residues" evidence="3">
    <location>
        <begin position="733"/>
        <end position="744"/>
    </location>
</feature>
<feature type="region of interest" description="Disordered" evidence="3">
    <location>
        <begin position="405"/>
        <end position="467"/>
    </location>
</feature>
<feature type="compositionally biased region" description="Basic and acidic residues" evidence="3">
    <location>
        <begin position="812"/>
        <end position="827"/>
    </location>
</feature>
<evidence type="ECO:0000313" key="6">
    <source>
        <dbReference type="Proteomes" id="UP000683000"/>
    </source>
</evidence>
<dbReference type="InterPro" id="IPR000719">
    <property type="entry name" value="Prot_kinase_dom"/>
</dbReference>
<feature type="region of interest" description="Disordered" evidence="3">
    <location>
        <begin position="718"/>
        <end position="750"/>
    </location>
</feature>
<proteinExistence type="predicted"/>
<dbReference type="SUPFAM" id="SSF56112">
    <property type="entry name" value="Protein kinase-like (PK-like)"/>
    <property type="match status" value="1"/>
</dbReference>
<dbReference type="AlphaFoldDB" id="A0A8I3A3Y6"/>
<dbReference type="GO" id="GO:0000226">
    <property type="term" value="P:microtubule cytoskeleton organization"/>
    <property type="evidence" value="ECO:0007669"/>
    <property type="project" value="TreeGrafter"/>
</dbReference>